<evidence type="ECO:0000313" key="3">
    <source>
        <dbReference type="Proteomes" id="UP000266673"/>
    </source>
</evidence>
<dbReference type="AlphaFoldDB" id="A0A397V6T5"/>
<feature type="coiled-coil region" evidence="1">
    <location>
        <begin position="17"/>
        <end position="65"/>
    </location>
</feature>
<dbReference type="Proteomes" id="UP000266673">
    <property type="component" value="Unassembled WGS sequence"/>
</dbReference>
<keyword evidence="1" id="KW-0175">Coiled coil</keyword>
<protein>
    <submittedName>
        <fullName evidence="2">Uncharacterized protein</fullName>
    </submittedName>
</protein>
<dbReference type="OrthoDB" id="2439285at2759"/>
<reference evidence="2 3" key="1">
    <citation type="submission" date="2018-06" db="EMBL/GenBank/DDBJ databases">
        <title>Comparative genomics reveals the genomic features of Rhizophagus irregularis, R. cerebriforme, R. diaphanum and Gigaspora rosea, and their symbiotic lifestyle signature.</title>
        <authorList>
            <person name="Morin E."/>
            <person name="San Clemente H."/>
            <person name="Chen E.C.H."/>
            <person name="De La Providencia I."/>
            <person name="Hainaut M."/>
            <person name="Kuo A."/>
            <person name="Kohler A."/>
            <person name="Murat C."/>
            <person name="Tang N."/>
            <person name="Roy S."/>
            <person name="Loubradou J."/>
            <person name="Henrissat B."/>
            <person name="Grigoriev I.V."/>
            <person name="Corradi N."/>
            <person name="Roux C."/>
            <person name="Martin F.M."/>
        </authorList>
    </citation>
    <scope>NUCLEOTIDE SEQUENCE [LARGE SCALE GENOMIC DNA]</scope>
    <source>
        <strain evidence="2 3">DAOM 194757</strain>
    </source>
</reference>
<keyword evidence="3" id="KW-1185">Reference proteome</keyword>
<evidence type="ECO:0000313" key="2">
    <source>
        <dbReference type="EMBL" id="RIB14996.1"/>
    </source>
</evidence>
<dbReference type="EMBL" id="QKWP01000778">
    <property type="protein sequence ID" value="RIB14996.1"/>
    <property type="molecule type" value="Genomic_DNA"/>
</dbReference>
<accession>A0A397V6T5</accession>
<sequence>MRMANKQSKVDSLKEPISKLVAKNDILRRENTEIKSENIKLKTENAKLKQALKEHESRFMKLEQNDKDTASENAKLKATSRNILSRYISIYNT</sequence>
<gene>
    <name evidence="2" type="ORF">C2G38_2193460</name>
</gene>
<name>A0A397V6T5_9GLOM</name>
<proteinExistence type="predicted"/>
<organism evidence="2 3">
    <name type="scientific">Gigaspora rosea</name>
    <dbReference type="NCBI Taxonomy" id="44941"/>
    <lineage>
        <taxon>Eukaryota</taxon>
        <taxon>Fungi</taxon>
        <taxon>Fungi incertae sedis</taxon>
        <taxon>Mucoromycota</taxon>
        <taxon>Glomeromycotina</taxon>
        <taxon>Glomeromycetes</taxon>
        <taxon>Diversisporales</taxon>
        <taxon>Gigasporaceae</taxon>
        <taxon>Gigaspora</taxon>
    </lineage>
</organism>
<evidence type="ECO:0000256" key="1">
    <source>
        <dbReference type="SAM" id="Coils"/>
    </source>
</evidence>
<comment type="caution">
    <text evidence="2">The sequence shown here is derived from an EMBL/GenBank/DDBJ whole genome shotgun (WGS) entry which is preliminary data.</text>
</comment>